<accession>A0A2W2GI62</accession>
<sequence length="96" mass="10252">MIGFTAQDDGLFLVWEVEAGGDGASGVTNDEVAAERDMLDALAAFRHGRGRVRYARLAPAARGTIYDHRYGTTLITAHRSDGVTVSVAGDAWEDAL</sequence>
<protein>
    <submittedName>
        <fullName evidence="1">Uncharacterized protein</fullName>
    </submittedName>
</protein>
<keyword evidence="2" id="KW-1185">Reference proteome</keyword>
<dbReference type="AlphaFoldDB" id="A0A2W2GI62"/>
<dbReference type="Proteomes" id="UP000248544">
    <property type="component" value="Unassembled WGS sequence"/>
</dbReference>
<organism evidence="1 2">
    <name type="scientific">Spongiactinospora gelatinilytica</name>
    <dbReference type="NCBI Taxonomy" id="2666298"/>
    <lineage>
        <taxon>Bacteria</taxon>
        <taxon>Bacillati</taxon>
        <taxon>Actinomycetota</taxon>
        <taxon>Actinomycetes</taxon>
        <taxon>Streptosporangiales</taxon>
        <taxon>Streptosporangiaceae</taxon>
        <taxon>Spongiactinospora</taxon>
    </lineage>
</organism>
<evidence type="ECO:0000313" key="2">
    <source>
        <dbReference type="Proteomes" id="UP000248544"/>
    </source>
</evidence>
<name>A0A2W2GI62_9ACTN</name>
<reference evidence="1 2" key="1">
    <citation type="submission" date="2018-01" db="EMBL/GenBank/DDBJ databases">
        <title>Draft genome sequence of Sphaerisporangium sp. 7K107.</title>
        <authorList>
            <person name="Sahin N."/>
            <person name="Saygin H."/>
            <person name="Ay H."/>
        </authorList>
    </citation>
    <scope>NUCLEOTIDE SEQUENCE [LARGE SCALE GENOMIC DNA]</scope>
    <source>
        <strain evidence="1 2">7K107</strain>
    </source>
</reference>
<dbReference type="EMBL" id="POUA01000247">
    <property type="protein sequence ID" value="PZG36828.1"/>
    <property type="molecule type" value="Genomic_DNA"/>
</dbReference>
<dbReference type="RefSeq" id="WP_111170096.1">
    <property type="nucleotide sequence ID" value="NZ_POUA01000247.1"/>
</dbReference>
<proteinExistence type="predicted"/>
<evidence type="ECO:0000313" key="1">
    <source>
        <dbReference type="EMBL" id="PZG36828.1"/>
    </source>
</evidence>
<comment type="caution">
    <text evidence="1">The sequence shown here is derived from an EMBL/GenBank/DDBJ whole genome shotgun (WGS) entry which is preliminary data.</text>
</comment>
<gene>
    <name evidence="1" type="ORF">C1I98_26200</name>
</gene>